<dbReference type="HAMAP" id="MF_01077">
    <property type="entry name" value="RimP"/>
    <property type="match status" value="1"/>
</dbReference>
<evidence type="ECO:0000259" key="4">
    <source>
        <dbReference type="Pfam" id="PF02576"/>
    </source>
</evidence>
<comment type="function">
    <text evidence="3">Required for maturation of 30S ribosomal subunits.</text>
</comment>
<dbReference type="EMBL" id="FONY01000033">
    <property type="protein sequence ID" value="SFF42774.1"/>
    <property type="molecule type" value="Genomic_DNA"/>
</dbReference>
<dbReference type="Pfam" id="PF02576">
    <property type="entry name" value="RimP_N"/>
    <property type="match status" value="1"/>
</dbReference>
<dbReference type="STRING" id="1003.SAMN04488541_103339"/>
<feature type="domain" description="Ribosome maturation factor RimP N-terminal" evidence="4">
    <location>
        <begin position="11"/>
        <end position="81"/>
    </location>
</feature>
<keyword evidence="2 3" id="KW-0690">Ribosome biogenesis</keyword>
<dbReference type="Proteomes" id="UP000199513">
    <property type="component" value="Unassembled WGS sequence"/>
</dbReference>
<dbReference type="GO" id="GO:0006412">
    <property type="term" value="P:translation"/>
    <property type="evidence" value="ECO:0007669"/>
    <property type="project" value="TreeGrafter"/>
</dbReference>
<dbReference type="Gene3D" id="3.30.300.70">
    <property type="entry name" value="RimP-like superfamily, N-terminal"/>
    <property type="match status" value="1"/>
</dbReference>
<dbReference type="PANTHER" id="PTHR33867:SF1">
    <property type="entry name" value="RIBOSOME MATURATION FACTOR RIMP"/>
    <property type="match status" value="1"/>
</dbReference>
<dbReference type="OrthoDB" id="9789702at2"/>
<dbReference type="RefSeq" id="WP_091548610.1">
    <property type="nucleotide sequence ID" value="NZ_FONY01000033.1"/>
</dbReference>
<gene>
    <name evidence="3" type="primary">rimP</name>
    <name evidence="5" type="ORF">SAMN04488541_103339</name>
</gene>
<dbReference type="PANTHER" id="PTHR33867">
    <property type="entry name" value="RIBOSOME MATURATION FACTOR RIMP"/>
    <property type="match status" value="1"/>
</dbReference>
<name>A0A1I2IKI7_9BACT</name>
<sequence length="164" mass="18618">MDLKQKIRTLVEEILPEDLFLVDLKIHDKNNRSKIVIALDGDKGINLDQCAEVSRKVGEILENQNIFTESYVLEVSSTGIDQPLKMKRQYLSRIGKKLKVELLDGSIAQGILNAVTEDKIVLLKEEENKRKSNKKENKKAKPEDLLIGIAFSEIKQTNVLISFN</sequence>
<dbReference type="GO" id="GO:0000028">
    <property type="term" value="P:ribosomal small subunit assembly"/>
    <property type="evidence" value="ECO:0007669"/>
    <property type="project" value="TreeGrafter"/>
</dbReference>
<accession>A0A1I2IKI7</accession>
<evidence type="ECO:0000256" key="1">
    <source>
        <dbReference type="ARBA" id="ARBA00022490"/>
    </source>
</evidence>
<proteinExistence type="inferred from homology"/>
<evidence type="ECO:0000313" key="6">
    <source>
        <dbReference type="Proteomes" id="UP000199513"/>
    </source>
</evidence>
<organism evidence="5 6">
    <name type="scientific">Thermoflexibacter ruber</name>
    <dbReference type="NCBI Taxonomy" id="1003"/>
    <lineage>
        <taxon>Bacteria</taxon>
        <taxon>Pseudomonadati</taxon>
        <taxon>Bacteroidota</taxon>
        <taxon>Cytophagia</taxon>
        <taxon>Cytophagales</taxon>
        <taxon>Thermoflexibacteraceae</taxon>
        <taxon>Thermoflexibacter</taxon>
    </lineage>
</organism>
<dbReference type="GO" id="GO:0005829">
    <property type="term" value="C:cytosol"/>
    <property type="evidence" value="ECO:0007669"/>
    <property type="project" value="TreeGrafter"/>
</dbReference>
<evidence type="ECO:0000256" key="2">
    <source>
        <dbReference type="ARBA" id="ARBA00022517"/>
    </source>
</evidence>
<keyword evidence="1 3" id="KW-0963">Cytoplasm</keyword>
<dbReference type="InterPro" id="IPR035956">
    <property type="entry name" value="RimP_N_sf"/>
</dbReference>
<comment type="subcellular location">
    <subcellularLocation>
        <location evidence="3">Cytoplasm</location>
    </subcellularLocation>
</comment>
<dbReference type="SUPFAM" id="SSF75420">
    <property type="entry name" value="YhbC-like, N-terminal domain"/>
    <property type="match status" value="1"/>
</dbReference>
<evidence type="ECO:0000256" key="3">
    <source>
        <dbReference type="HAMAP-Rule" id="MF_01077"/>
    </source>
</evidence>
<dbReference type="InterPro" id="IPR028989">
    <property type="entry name" value="RimP_N"/>
</dbReference>
<protein>
    <recommendedName>
        <fullName evidence="3">Ribosome maturation factor RimP</fullName>
    </recommendedName>
</protein>
<dbReference type="AlphaFoldDB" id="A0A1I2IKI7"/>
<keyword evidence="6" id="KW-1185">Reference proteome</keyword>
<dbReference type="InterPro" id="IPR003728">
    <property type="entry name" value="Ribosome_maturation_RimP"/>
</dbReference>
<comment type="similarity">
    <text evidence="3">Belongs to the RimP family.</text>
</comment>
<evidence type="ECO:0000313" key="5">
    <source>
        <dbReference type="EMBL" id="SFF42774.1"/>
    </source>
</evidence>
<reference evidence="5 6" key="1">
    <citation type="submission" date="2016-10" db="EMBL/GenBank/DDBJ databases">
        <authorList>
            <person name="de Groot N.N."/>
        </authorList>
    </citation>
    <scope>NUCLEOTIDE SEQUENCE [LARGE SCALE GENOMIC DNA]</scope>
    <source>
        <strain>GEY</strain>
        <strain evidence="6">DSM 9560</strain>
    </source>
</reference>